<protein>
    <recommendedName>
        <fullName evidence="2">CHK kinase-like domain-containing protein</fullName>
    </recommendedName>
</protein>
<proteinExistence type="predicted"/>
<evidence type="ECO:0000259" key="2">
    <source>
        <dbReference type="SMART" id="SM00587"/>
    </source>
</evidence>
<reference evidence="3" key="1">
    <citation type="submission" date="2021-11" db="EMBL/GenBank/DDBJ databases">
        <authorList>
            <person name="Schell T."/>
        </authorList>
    </citation>
    <scope>NUCLEOTIDE SEQUENCE</scope>
    <source>
        <strain evidence="3">M5</strain>
    </source>
</reference>
<dbReference type="OrthoDB" id="6344432at2759"/>
<dbReference type="InterPro" id="IPR015897">
    <property type="entry name" value="CHK_kinase-like"/>
</dbReference>
<dbReference type="EMBL" id="CAKKLH010000190">
    <property type="protein sequence ID" value="CAH0105577.1"/>
    <property type="molecule type" value="Genomic_DNA"/>
</dbReference>
<sequence>MGPTKKSVKEEEKGVPSGSKKRAATGPAPKILEKVVASTSKNDAVASKVAPPKTVKAGTVLKVGKTMEPKVVVRKFLDFLEAVMAKQDRDDSYNKLKLQEVTATLDLMSRPTVMRSVPEFVVSEDAPNLINMLLDGLGESTKHGNKMVYAVMKSVLIELRDNERVSKSHASKVIKVLNIHSECQLNPRQFEGSNNNPEEMTPSNNMSLLEHQQMFWKTLFENKKFASQLPSLATDHADGITYDDLPEFGQVQIVVKAASSLGDNFMSDTFTITAKLTRCGTTFQAFTKFLNILPVYKVLPSNLVLRQAAYESHTHHHEMHMYLHFFSLLREMYAGQQIPLDIPDIYYVNIEEIIPGETDGSGTCIVLEDLSTQGYCMSDKFGGADFQHCHMALTSLAHYHALTMSALRNWKDPATGELSNIPPTAKFLMQEKTVYEVSAVQIAKDFSKKMIEFAQDVKRPDLAKWLTHLIDERLSEVILVDTVKSCGPMACILHGDFWNNNMLFKYADVDDNAPKSTASPAIPVSLKLIDFQMSRIGHPLTDILYFLNASAKPEVREQHMEKLLRLYYDTLTADLRQLDIPLDHYTFQDFLDDYKKRSLMGLFFGGLIMSMGLAKAVVSTMQKLDKEEQLKEPISVTSNRVTNAQPDDFSGKSSSFEETIKNMMSSHKLSDNPILADRLLRLIIQVHTLNTSS</sequence>
<evidence type="ECO:0000313" key="3">
    <source>
        <dbReference type="EMBL" id="CAH0105577.1"/>
    </source>
</evidence>
<dbReference type="Gene3D" id="3.90.1200.10">
    <property type="match status" value="1"/>
</dbReference>
<feature type="domain" description="CHK kinase-like" evidence="2">
    <location>
        <begin position="365"/>
        <end position="577"/>
    </location>
</feature>
<comment type="caution">
    <text evidence="3">The sequence shown here is derived from an EMBL/GenBank/DDBJ whole genome shotgun (WGS) entry which is preliminary data.</text>
</comment>
<evidence type="ECO:0000313" key="4">
    <source>
        <dbReference type="Proteomes" id="UP000789390"/>
    </source>
</evidence>
<feature type="region of interest" description="Disordered" evidence="1">
    <location>
        <begin position="1"/>
        <end position="29"/>
    </location>
</feature>
<dbReference type="SMART" id="SM00587">
    <property type="entry name" value="CHK"/>
    <property type="match status" value="1"/>
</dbReference>
<organism evidence="3 4">
    <name type="scientific">Daphnia galeata</name>
    <dbReference type="NCBI Taxonomy" id="27404"/>
    <lineage>
        <taxon>Eukaryota</taxon>
        <taxon>Metazoa</taxon>
        <taxon>Ecdysozoa</taxon>
        <taxon>Arthropoda</taxon>
        <taxon>Crustacea</taxon>
        <taxon>Branchiopoda</taxon>
        <taxon>Diplostraca</taxon>
        <taxon>Cladocera</taxon>
        <taxon>Anomopoda</taxon>
        <taxon>Daphniidae</taxon>
        <taxon>Daphnia</taxon>
    </lineage>
</organism>
<keyword evidence="4" id="KW-1185">Reference proteome</keyword>
<dbReference type="AlphaFoldDB" id="A0A8J2RTD2"/>
<gene>
    <name evidence="3" type="ORF">DGAL_LOCUS8633</name>
</gene>
<dbReference type="InterPro" id="IPR011009">
    <property type="entry name" value="Kinase-like_dom_sf"/>
</dbReference>
<evidence type="ECO:0000256" key="1">
    <source>
        <dbReference type="SAM" id="MobiDB-lite"/>
    </source>
</evidence>
<dbReference type="InterPro" id="IPR004119">
    <property type="entry name" value="EcKL"/>
</dbReference>
<dbReference type="Proteomes" id="UP000789390">
    <property type="component" value="Unassembled WGS sequence"/>
</dbReference>
<dbReference type="SUPFAM" id="SSF56112">
    <property type="entry name" value="Protein kinase-like (PK-like)"/>
    <property type="match status" value="1"/>
</dbReference>
<dbReference type="PANTHER" id="PTHR11012">
    <property type="entry name" value="PROTEIN KINASE-LIKE DOMAIN-CONTAINING"/>
    <property type="match status" value="1"/>
</dbReference>
<name>A0A8J2RTD2_9CRUS</name>
<accession>A0A8J2RTD2</accession>
<dbReference type="PANTHER" id="PTHR11012:SF30">
    <property type="entry name" value="PROTEIN KINASE-LIKE DOMAIN-CONTAINING"/>
    <property type="match status" value="1"/>
</dbReference>
<dbReference type="Pfam" id="PF02958">
    <property type="entry name" value="EcKL"/>
    <property type="match status" value="1"/>
</dbReference>